<gene>
    <name evidence="2" type="ordered locus">TVNIR_3566</name>
</gene>
<feature type="transmembrane region" description="Helical" evidence="1">
    <location>
        <begin position="36"/>
        <end position="56"/>
    </location>
</feature>
<dbReference type="EMBL" id="CP003989">
    <property type="protein sequence ID" value="AGA35196.1"/>
    <property type="molecule type" value="Genomic_DNA"/>
</dbReference>
<proteinExistence type="predicted"/>
<keyword evidence="1" id="KW-1133">Transmembrane helix</keyword>
<keyword evidence="3" id="KW-1185">Reference proteome</keyword>
<dbReference type="HOGENOM" id="CLU_1260968_0_0_6"/>
<keyword evidence="1" id="KW-0812">Transmembrane</keyword>
<dbReference type="AlphaFoldDB" id="L0E3H2"/>
<organism evidence="2 3">
    <name type="scientific">Thioalkalivibrio nitratireducens (strain DSM 14787 / UNIQEM 213 / ALEN2)</name>
    <dbReference type="NCBI Taxonomy" id="1255043"/>
    <lineage>
        <taxon>Bacteria</taxon>
        <taxon>Pseudomonadati</taxon>
        <taxon>Pseudomonadota</taxon>
        <taxon>Gammaproteobacteria</taxon>
        <taxon>Chromatiales</taxon>
        <taxon>Ectothiorhodospiraceae</taxon>
        <taxon>Thioalkalivibrio</taxon>
    </lineage>
</organism>
<evidence type="ECO:0000313" key="2">
    <source>
        <dbReference type="EMBL" id="AGA35196.1"/>
    </source>
</evidence>
<evidence type="ECO:0000313" key="3">
    <source>
        <dbReference type="Proteomes" id="UP000010809"/>
    </source>
</evidence>
<keyword evidence="1" id="KW-0472">Membrane</keyword>
<dbReference type="STRING" id="1255043.TVNIR_3566"/>
<dbReference type="PATRIC" id="fig|1255043.3.peg.3598"/>
<name>L0E3H2_THIND</name>
<dbReference type="Proteomes" id="UP000010809">
    <property type="component" value="Chromosome"/>
</dbReference>
<sequence>MTNAAREDPGDRHRAIEDLTRIALSGERRLQRLERLFRWTALLFAMTLVLGFYALVQLFSAGPAQAQLGWPHVAPTPAPHPVPEAIAPPPRVAPLEDPVEQPATGFRSRIESLRDQIAGAEDHAFDPGHLLAVILHDIRDVLHDTRVALEVMPQMGDDIRQMRADMGRIAATMGTMDQKMTGVTVMAEEMRRLNTNIDIMTTSIDSTMGRMGRMMPYFW</sequence>
<protein>
    <submittedName>
        <fullName evidence="2">Uncharacterized protein</fullName>
    </submittedName>
</protein>
<evidence type="ECO:0000256" key="1">
    <source>
        <dbReference type="SAM" id="Phobius"/>
    </source>
</evidence>
<accession>L0E3H2</accession>
<dbReference type="KEGG" id="tni:TVNIR_3566"/>
<reference evidence="2" key="1">
    <citation type="submission" date="2015-12" db="EMBL/GenBank/DDBJ databases">
        <authorList>
            <person name="Tikhonova T.V."/>
            <person name="Pavlov A.R."/>
            <person name="Beletsky A.V."/>
            <person name="Mardanov A.V."/>
            <person name="Sorokin D.Y."/>
            <person name="Ravin N.V."/>
            <person name="Popov V.O."/>
        </authorList>
    </citation>
    <scope>NUCLEOTIDE SEQUENCE</scope>
    <source>
        <strain evidence="2">DSM 14787</strain>
    </source>
</reference>